<comment type="caution">
    <text evidence="1">The sequence shown here is derived from an EMBL/GenBank/DDBJ whole genome shotgun (WGS) entry which is preliminary data.</text>
</comment>
<dbReference type="Proteomes" id="UP001165101">
    <property type="component" value="Unassembled WGS sequence"/>
</dbReference>
<evidence type="ECO:0000313" key="1">
    <source>
        <dbReference type="EMBL" id="GME93804.1"/>
    </source>
</evidence>
<organism evidence="1 2">
    <name type="scientific">Candida boidinii</name>
    <name type="common">Yeast</name>
    <dbReference type="NCBI Taxonomy" id="5477"/>
    <lineage>
        <taxon>Eukaryota</taxon>
        <taxon>Fungi</taxon>
        <taxon>Dikarya</taxon>
        <taxon>Ascomycota</taxon>
        <taxon>Saccharomycotina</taxon>
        <taxon>Pichiomycetes</taxon>
        <taxon>Pichiales</taxon>
        <taxon>Pichiaceae</taxon>
        <taxon>Ogataea</taxon>
        <taxon>Ogataea/Candida clade</taxon>
    </lineage>
</organism>
<sequence>MLPKILAKTNKQGVPYYACILMNLTGFISLMNVSTGASSAFNYIVNISGVSTFIVWGGISFIHIRFRNGWVKNGRSVDDLPYKSPFFPYIPYYSVFMNTFLAFVQGWSYLKPFDASNFVDAYIMIPVFFIIFYGTKFYFKTKWVKYEEMDFDTGRRLDLEELARLERIKEENENEQGDKFILSLKKIWHNVF</sequence>
<reference evidence="1" key="1">
    <citation type="submission" date="2023-04" db="EMBL/GenBank/DDBJ databases">
        <title>Candida boidinii NBRC 1967.</title>
        <authorList>
            <person name="Ichikawa N."/>
            <person name="Sato H."/>
            <person name="Tonouchi N."/>
        </authorList>
    </citation>
    <scope>NUCLEOTIDE SEQUENCE</scope>
    <source>
        <strain evidence="1">NBRC 1967</strain>
    </source>
</reference>
<keyword evidence="2" id="KW-1185">Reference proteome</keyword>
<proteinExistence type="predicted"/>
<gene>
    <name evidence="1" type="ORF">Cboi01_000327800</name>
</gene>
<accession>A0ACB5TRA3</accession>
<evidence type="ECO:0000313" key="2">
    <source>
        <dbReference type="Proteomes" id="UP001165101"/>
    </source>
</evidence>
<name>A0ACB5TRA3_CANBO</name>
<protein>
    <submittedName>
        <fullName evidence="1">Unnamed protein product</fullName>
    </submittedName>
</protein>
<dbReference type="EMBL" id="BSXV01001744">
    <property type="protein sequence ID" value="GME93804.1"/>
    <property type="molecule type" value="Genomic_DNA"/>
</dbReference>